<organism evidence="9 10">
    <name type="scientific">Egibacter rhizosphaerae</name>
    <dbReference type="NCBI Taxonomy" id="1670831"/>
    <lineage>
        <taxon>Bacteria</taxon>
        <taxon>Bacillati</taxon>
        <taxon>Actinomycetota</taxon>
        <taxon>Nitriliruptoria</taxon>
        <taxon>Egibacterales</taxon>
        <taxon>Egibacteraceae</taxon>
        <taxon>Egibacter</taxon>
    </lineage>
</organism>
<comment type="cofactor">
    <cofactor evidence="1">
        <name>pyridoxal 5'-phosphate</name>
        <dbReference type="ChEBI" id="CHEBI:597326"/>
    </cofactor>
</comment>
<dbReference type="InterPro" id="IPR005814">
    <property type="entry name" value="Aminotrans_3"/>
</dbReference>
<evidence type="ECO:0000256" key="5">
    <source>
        <dbReference type="ARBA" id="ARBA00022576"/>
    </source>
</evidence>
<dbReference type="Pfam" id="PF00202">
    <property type="entry name" value="Aminotran_3"/>
    <property type="match status" value="1"/>
</dbReference>
<dbReference type="SUPFAM" id="SSF53383">
    <property type="entry name" value="PLP-dependent transferases"/>
    <property type="match status" value="1"/>
</dbReference>
<dbReference type="KEGG" id="erz:ER308_05790"/>
<dbReference type="InterPro" id="IPR015424">
    <property type="entry name" value="PyrdxlP-dep_Trfase"/>
</dbReference>
<gene>
    <name evidence="9" type="ORF">ER308_05790</name>
</gene>
<evidence type="ECO:0000256" key="7">
    <source>
        <dbReference type="ARBA" id="ARBA00022898"/>
    </source>
</evidence>
<name>A0A411YL86_9ACTN</name>
<dbReference type="Gene3D" id="3.40.640.10">
    <property type="entry name" value="Type I PLP-dependent aspartate aminotransferase-like (Major domain)"/>
    <property type="match status" value="1"/>
</dbReference>
<keyword evidence="7 8" id="KW-0663">Pyridoxal phosphate</keyword>
<dbReference type="Proteomes" id="UP000291469">
    <property type="component" value="Chromosome"/>
</dbReference>
<dbReference type="GO" id="GO:0008453">
    <property type="term" value="F:alanine-glyoxylate transaminase activity"/>
    <property type="evidence" value="ECO:0007669"/>
    <property type="project" value="UniProtKB-EC"/>
</dbReference>
<evidence type="ECO:0000256" key="1">
    <source>
        <dbReference type="ARBA" id="ARBA00001933"/>
    </source>
</evidence>
<dbReference type="EC" id="2.6.1.44" evidence="4"/>
<keyword evidence="6 9" id="KW-0808">Transferase</keyword>
<reference evidence="9 10" key="1">
    <citation type="submission" date="2019-01" db="EMBL/GenBank/DDBJ databases">
        <title>Egibacter rhizosphaerae EGI 80759T.</title>
        <authorList>
            <person name="Chen D.-D."/>
            <person name="Tian Y."/>
            <person name="Jiao J.-Y."/>
            <person name="Zhang X.-T."/>
            <person name="Zhang Y.-G."/>
            <person name="Zhang Y."/>
            <person name="Xiao M."/>
            <person name="Shu W.-S."/>
            <person name="Li W.-J."/>
        </authorList>
    </citation>
    <scope>NUCLEOTIDE SEQUENCE [LARGE SCALE GENOMIC DNA]</scope>
    <source>
        <strain evidence="9 10">EGI 80759</strain>
    </source>
</reference>
<sequence length="417" mass="44141">MALYYEEPIALERGEGRTVWDAEGNTYLDFFGGILTTMTSHAQPEVVAAVQEQAAKIMHSSTLYLIEDQIALAEEVAELSGIPDAKVFLTTSGTEANELALLLACTARRSNQVLAMRNSYHGRSFATMGITGNRGWSASSLTPVNVHYVHGGYRYRSPFRELDDDAYIAACVDDLRDVLATQTAGDVACLVAEPIQGVGGFTHPPDGLYGALAEVCREHGILLVSDEVQTGWGRTGDRFWGYEHHGYTPDVLTFAKGIGNGLSMGGVVARAELMDSVTANSISTFGGNPLTCAGARANLRVLRRDDLPGNARKQGELLAQRLHEAVEPLACVGDVRGKGLMLGVELVRPGTGDPGEPAPELTSKVLEATKGRGLLIGKGGLHGNVLRITPPLSVTAEETERGAAALADALAEAGASA</sequence>
<evidence type="ECO:0000256" key="3">
    <source>
        <dbReference type="ARBA" id="ARBA00011881"/>
    </source>
</evidence>
<evidence type="ECO:0000313" key="9">
    <source>
        <dbReference type="EMBL" id="QBI21931.1"/>
    </source>
</evidence>
<evidence type="ECO:0000313" key="10">
    <source>
        <dbReference type="Proteomes" id="UP000291469"/>
    </source>
</evidence>
<keyword evidence="10" id="KW-1185">Reference proteome</keyword>
<dbReference type="FunFam" id="3.40.640.10:FF:000004">
    <property type="entry name" value="Acetylornithine aminotransferase"/>
    <property type="match status" value="1"/>
</dbReference>
<dbReference type="PANTHER" id="PTHR45688">
    <property type="match status" value="1"/>
</dbReference>
<dbReference type="OrthoDB" id="9801052at2"/>
<evidence type="ECO:0000256" key="8">
    <source>
        <dbReference type="RuleBase" id="RU003560"/>
    </source>
</evidence>
<dbReference type="InterPro" id="IPR015421">
    <property type="entry name" value="PyrdxlP-dep_Trfase_major"/>
</dbReference>
<keyword evidence="5 9" id="KW-0032">Aminotransferase</keyword>
<dbReference type="InterPro" id="IPR015422">
    <property type="entry name" value="PyrdxlP-dep_Trfase_small"/>
</dbReference>
<evidence type="ECO:0000256" key="2">
    <source>
        <dbReference type="ARBA" id="ARBA00008954"/>
    </source>
</evidence>
<dbReference type="PANTHER" id="PTHR45688:SF3">
    <property type="entry name" value="ALANINE--GLYOXYLATE AMINOTRANSFERASE 2, MITOCHONDRIAL"/>
    <property type="match status" value="1"/>
</dbReference>
<dbReference type="GO" id="GO:0030170">
    <property type="term" value="F:pyridoxal phosphate binding"/>
    <property type="evidence" value="ECO:0007669"/>
    <property type="project" value="InterPro"/>
</dbReference>
<comment type="similarity">
    <text evidence="2 8">Belongs to the class-III pyridoxal-phosphate-dependent aminotransferase family.</text>
</comment>
<accession>A0A411YL86</accession>
<evidence type="ECO:0000256" key="4">
    <source>
        <dbReference type="ARBA" id="ARBA00013049"/>
    </source>
</evidence>
<dbReference type="EMBL" id="CP036402">
    <property type="protein sequence ID" value="QBI21931.1"/>
    <property type="molecule type" value="Genomic_DNA"/>
</dbReference>
<evidence type="ECO:0000256" key="6">
    <source>
        <dbReference type="ARBA" id="ARBA00022679"/>
    </source>
</evidence>
<dbReference type="CDD" id="cd00610">
    <property type="entry name" value="OAT_like"/>
    <property type="match status" value="1"/>
</dbReference>
<dbReference type="AlphaFoldDB" id="A0A411YL86"/>
<dbReference type="PIRSF" id="PIRSF000521">
    <property type="entry name" value="Transaminase_4ab_Lys_Orn"/>
    <property type="match status" value="1"/>
</dbReference>
<comment type="subunit">
    <text evidence="3">Homotetramer.</text>
</comment>
<proteinExistence type="inferred from homology"/>
<protein>
    <recommendedName>
        <fullName evidence="4">alanine--glyoxylate transaminase</fullName>
        <ecNumber evidence="4">2.6.1.44</ecNumber>
    </recommendedName>
</protein>
<dbReference type="Gene3D" id="3.90.1150.10">
    <property type="entry name" value="Aspartate Aminotransferase, domain 1"/>
    <property type="match status" value="1"/>
</dbReference>